<dbReference type="Gene3D" id="2.40.30.170">
    <property type="match status" value="1"/>
</dbReference>
<organism evidence="3 4">
    <name type="scientific">Roseicella aquatilis</name>
    <dbReference type="NCBI Taxonomy" id="2527868"/>
    <lineage>
        <taxon>Bacteria</taxon>
        <taxon>Pseudomonadati</taxon>
        <taxon>Pseudomonadota</taxon>
        <taxon>Alphaproteobacteria</taxon>
        <taxon>Acetobacterales</taxon>
        <taxon>Roseomonadaceae</taxon>
        <taxon>Roseicella</taxon>
    </lineage>
</organism>
<dbReference type="AlphaFoldDB" id="A0A4R4DTQ5"/>
<dbReference type="Pfam" id="PF25917">
    <property type="entry name" value="BSH_RND"/>
    <property type="match status" value="1"/>
</dbReference>
<proteinExistence type="predicted"/>
<dbReference type="Proteomes" id="UP000295023">
    <property type="component" value="Unassembled WGS sequence"/>
</dbReference>
<dbReference type="PANTHER" id="PTHR30438">
    <property type="entry name" value="36 KDA ANTIGEN-RELATED"/>
    <property type="match status" value="1"/>
</dbReference>
<dbReference type="EMBL" id="SKBM01000004">
    <property type="protein sequence ID" value="TCZ65023.1"/>
    <property type="molecule type" value="Genomic_DNA"/>
</dbReference>
<evidence type="ECO:0000313" key="4">
    <source>
        <dbReference type="Proteomes" id="UP000295023"/>
    </source>
</evidence>
<accession>A0A4R4DTQ5</accession>
<name>A0A4R4DTQ5_9PROT</name>
<evidence type="ECO:0000256" key="1">
    <source>
        <dbReference type="SAM" id="Coils"/>
    </source>
</evidence>
<keyword evidence="4" id="KW-1185">Reference proteome</keyword>
<keyword evidence="1" id="KW-0175">Coiled coil</keyword>
<dbReference type="GO" id="GO:0005886">
    <property type="term" value="C:plasma membrane"/>
    <property type="evidence" value="ECO:0007669"/>
    <property type="project" value="TreeGrafter"/>
</dbReference>
<gene>
    <name evidence="3" type="ORF">EXY23_05940</name>
</gene>
<dbReference type="Gene3D" id="1.10.287.470">
    <property type="entry name" value="Helix hairpin bin"/>
    <property type="match status" value="1"/>
</dbReference>
<evidence type="ECO:0000313" key="3">
    <source>
        <dbReference type="EMBL" id="TCZ65023.1"/>
    </source>
</evidence>
<sequence>MGSALVPLQEALPAPPAAPPPRRRRLLRLALLAVALGAGGGGFWTWRRLQQARALPPGIAAANGRIEAEPVDVATKFAGRLEAVLVDEGAMVRAGQVLARMDTRELDAALRQAEAQQRGAQRTLEARQAAVVQQRSQLTLAQSELERARTLVQSGAGTRQALDQRQAARDTAVAALNVATAQVAEAEQAEQAAAQAAERIRTQIADSTLVAPIDGRVQYRLAHTGEVLAAGGRVLTLLDITYVYMTVYLPTEQAGRLPLGTEARIILDALPDYVIPATVTFVSPQAQFTPKQVETRSERDRLMFRVKLRIDAELLRQHAEQVRTGLPGMGYVRLGPEIAWPAWLQAGPRTGQGPSR</sequence>
<dbReference type="OrthoDB" id="9778236at2"/>
<protein>
    <submittedName>
        <fullName evidence="3">HlyD family efflux transporter periplasmic adaptor subunit</fullName>
    </submittedName>
</protein>
<dbReference type="Gene3D" id="2.40.50.100">
    <property type="match status" value="1"/>
</dbReference>
<dbReference type="InterPro" id="IPR058625">
    <property type="entry name" value="MdtA-like_BSH"/>
</dbReference>
<dbReference type="PANTHER" id="PTHR30438:SF2">
    <property type="entry name" value="MEMBRANE PROTEIN"/>
    <property type="match status" value="1"/>
</dbReference>
<dbReference type="SUPFAM" id="SSF111369">
    <property type="entry name" value="HlyD-like secretion proteins"/>
    <property type="match status" value="2"/>
</dbReference>
<dbReference type="PROSITE" id="PS51318">
    <property type="entry name" value="TAT"/>
    <property type="match status" value="1"/>
</dbReference>
<feature type="domain" description="Multidrug resistance protein MdtA-like barrel-sandwich hybrid" evidence="2">
    <location>
        <begin position="71"/>
        <end position="231"/>
    </location>
</feature>
<dbReference type="InterPro" id="IPR006311">
    <property type="entry name" value="TAT_signal"/>
</dbReference>
<reference evidence="3 4" key="1">
    <citation type="submission" date="2019-03" db="EMBL/GenBank/DDBJ databases">
        <title>Paracraurococcus aquatilis NE82 genome sequence.</title>
        <authorList>
            <person name="Zhao Y."/>
            <person name="Du Z."/>
        </authorList>
    </citation>
    <scope>NUCLEOTIDE SEQUENCE [LARGE SCALE GENOMIC DNA]</scope>
    <source>
        <strain evidence="3 4">NE82</strain>
    </source>
</reference>
<feature type="coiled-coil region" evidence="1">
    <location>
        <begin position="179"/>
        <end position="206"/>
    </location>
</feature>
<comment type="caution">
    <text evidence="3">The sequence shown here is derived from an EMBL/GenBank/DDBJ whole genome shotgun (WGS) entry which is preliminary data.</text>
</comment>
<evidence type="ECO:0000259" key="2">
    <source>
        <dbReference type="Pfam" id="PF25917"/>
    </source>
</evidence>